<evidence type="ECO:0000256" key="2">
    <source>
        <dbReference type="ARBA" id="ARBA00022908"/>
    </source>
</evidence>
<keyword evidence="2" id="KW-0229">DNA integration</keyword>
<proteinExistence type="inferred from homology"/>
<organism evidence="5 6">
    <name type="scientific">Maribacter cobaltidurans</name>
    <dbReference type="NCBI Taxonomy" id="1178778"/>
    <lineage>
        <taxon>Bacteria</taxon>
        <taxon>Pseudomonadati</taxon>
        <taxon>Bacteroidota</taxon>
        <taxon>Flavobacteriia</taxon>
        <taxon>Flavobacteriales</taxon>
        <taxon>Flavobacteriaceae</taxon>
        <taxon>Maribacter</taxon>
    </lineage>
</organism>
<reference evidence="5 6" key="1">
    <citation type="submission" date="2017-08" db="EMBL/GenBank/DDBJ databases">
        <title>The complete genome sequence of Maribacter sp. B1, isolated from deep-sea sediment.</title>
        <authorList>
            <person name="Wu Y.-H."/>
            <person name="Cheng H."/>
            <person name="Xu X.-W."/>
        </authorList>
    </citation>
    <scope>NUCLEOTIDE SEQUENCE [LARGE SCALE GENOMIC DNA]</scope>
    <source>
        <strain evidence="5 6">B1</strain>
    </source>
</reference>
<dbReference type="InterPro" id="IPR011010">
    <property type="entry name" value="DNA_brk_join_enz"/>
</dbReference>
<dbReference type="Pfam" id="PF13495">
    <property type="entry name" value="Phage_int_SAM_4"/>
    <property type="match status" value="1"/>
</dbReference>
<dbReference type="Pfam" id="PF00589">
    <property type="entry name" value="Phage_integrase"/>
    <property type="match status" value="1"/>
</dbReference>
<dbReference type="PROSITE" id="PS51898">
    <property type="entry name" value="TYR_RECOMBINASE"/>
    <property type="match status" value="1"/>
</dbReference>
<evidence type="ECO:0000313" key="5">
    <source>
        <dbReference type="EMBL" id="ASV31499.1"/>
    </source>
</evidence>
<keyword evidence="6" id="KW-1185">Reference proteome</keyword>
<dbReference type="GO" id="GO:0015074">
    <property type="term" value="P:DNA integration"/>
    <property type="evidence" value="ECO:0007669"/>
    <property type="project" value="UniProtKB-KW"/>
</dbReference>
<dbReference type="GO" id="GO:0003677">
    <property type="term" value="F:DNA binding"/>
    <property type="evidence" value="ECO:0007669"/>
    <property type="project" value="UniProtKB-UniRule"/>
</dbReference>
<sequence length="379" mass="44505">MQKPVIIFSKASHKGKEVLLINFKYNLELKEYLKEFKGICWSTDLRSFYLSFDKEVTNTLFKYLRAKDYFIDYSALRTKRESKAMERSINTITIGREISNDVLNDIKEFKKWMGQKRYSKNTMNTYESMLLLFFRFQHPKAINTITEKDIFKFNTDYIMAKRFSYTYQNQAINAIKLFYRNKSNSLLVPENLERPKKSRRLPDVLAIEEIKLILGLTSNLKHRTLLSLIYSCGLRIGEALKLKVRDIDRKRRFMHIRAAKGAKDRYVPIPVRMIVLLTEYIECYGPENYLFEGQNGGMYTAVSARQVLKRSLQKAGIRKSITLHTLRHSHATHLLENGTDLRFIQELLGHNSPKTTMIYTHVSTTSLDKIKNPFDDFDL</sequence>
<gene>
    <name evidence="5" type="ORF">CJ263_15465</name>
</gene>
<name>A0A223V9E5_9FLAO</name>
<keyword evidence="3" id="KW-0238">DNA-binding</keyword>
<dbReference type="GO" id="GO:0006310">
    <property type="term" value="P:DNA recombination"/>
    <property type="evidence" value="ECO:0007669"/>
    <property type="project" value="UniProtKB-KW"/>
</dbReference>
<evidence type="ECO:0000313" key="6">
    <source>
        <dbReference type="Proteomes" id="UP000215244"/>
    </source>
</evidence>
<dbReference type="InterPro" id="IPR050090">
    <property type="entry name" value="Tyrosine_recombinase_XerCD"/>
</dbReference>
<dbReference type="InterPro" id="IPR010998">
    <property type="entry name" value="Integrase_recombinase_N"/>
</dbReference>
<dbReference type="PROSITE" id="PS51900">
    <property type="entry name" value="CB"/>
    <property type="match status" value="1"/>
</dbReference>
<dbReference type="InterPro" id="IPR013762">
    <property type="entry name" value="Integrase-like_cat_sf"/>
</dbReference>
<keyword evidence="4" id="KW-0233">DNA recombination</keyword>
<dbReference type="Gene3D" id="1.10.443.10">
    <property type="entry name" value="Intergrase catalytic core"/>
    <property type="match status" value="1"/>
</dbReference>
<dbReference type="SUPFAM" id="SSF56349">
    <property type="entry name" value="DNA breaking-rejoining enzymes"/>
    <property type="match status" value="1"/>
</dbReference>
<evidence type="ECO:0000256" key="4">
    <source>
        <dbReference type="ARBA" id="ARBA00023172"/>
    </source>
</evidence>
<dbReference type="PANTHER" id="PTHR30349">
    <property type="entry name" value="PHAGE INTEGRASE-RELATED"/>
    <property type="match status" value="1"/>
</dbReference>
<evidence type="ECO:0000256" key="3">
    <source>
        <dbReference type="ARBA" id="ARBA00023125"/>
    </source>
</evidence>
<dbReference type="EMBL" id="CP022957">
    <property type="protein sequence ID" value="ASV31499.1"/>
    <property type="molecule type" value="Genomic_DNA"/>
</dbReference>
<dbReference type="InterPro" id="IPR044068">
    <property type="entry name" value="CB"/>
</dbReference>
<dbReference type="InterPro" id="IPR004107">
    <property type="entry name" value="Integrase_SAM-like_N"/>
</dbReference>
<accession>A0A223V9E5</accession>
<dbReference type="KEGG" id="marb:CJ263_15465"/>
<evidence type="ECO:0000256" key="1">
    <source>
        <dbReference type="ARBA" id="ARBA00008857"/>
    </source>
</evidence>
<comment type="similarity">
    <text evidence="1">Belongs to the 'phage' integrase family.</text>
</comment>
<dbReference type="PANTHER" id="PTHR30349:SF64">
    <property type="entry name" value="PROPHAGE INTEGRASE INTD-RELATED"/>
    <property type="match status" value="1"/>
</dbReference>
<protein>
    <submittedName>
        <fullName evidence="5">Uncharacterized protein</fullName>
    </submittedName>
</protein>
<dbReference type="InterPro" id="IPR002104">
    <property type="entry name" value="Integrase_catalytic"/>
</dbReference>
<dbReference type="OrthoDB" id="9801717at2"/>
<dbReference type="Proteomes" id="UP000215244">
    <property type="component" value="Chromosome"/>
</dbReference>
<dbReference type="AlphaFoldDB" id="A0A223V9E5"/>
<dbReference type="RefSeq" id="WP_094998101.1">
    <property type="nucleotide sequence ID" value="NZ_BMJL01000015.1"/>
</dbReference>
<dbReference type="Gene3D" id="1.10.150.130">
    <property type="match status" value="1"/>
</dbReference>